<comment type="caution">
    <text evidence="1">The sequence shown here is derived from an EMBL/GenBank/DDBJ whole genome shotgun (WGS) entry which is preliminary data.</text>
</comment>
<gene>
    <name evidence="1" type="ORF">H4219_005152</name>
</gene>
<reference evidence="1" key="1">
    <citation type="submission" date="2022-07" db="EMBL/GenBank/DDBJ databases">
        <title>Phylogenomic reconstructions and comparative analyses of Kickxellomycotina fungi.</title>
        <authorList>
            <person name="Reynolds N.K."/>
            <person name="Stajich J.E."/>
            <person name="Barry K."/>
            <person name="Grigoriev I.V."/>
            <person name="Crous P."/>
            <person name="Smith M.E."/>
        </authorList>
    </citation>
    <scope>NUCLEOTIDE SEQUENCE</scope>
    <source>
        <strain evidence="1">NBRC 100468</strain>
    </source>
</reference>
<keyword evidence="2" id="KW-1185">Reference proteome</keyword>
<protein>
    <submittedName>
        <fullName evidence="1">Uncharacterized protein</fullName>
    </submittedName>
</protein>
<organism evidence="1 2">
    <name type="scientific">Mycoemilia scoparia</name>
    <dbReference type="NCBI Taxonomy" id="417184"/>
    <lineage>
        <taxon>Eukaryota</taxon>
        <taxon>Fungi</taxon>
        <taxon>Fungi incertae sedis</taxon>
        <taxon>Zoopagomycota</taxon>
        <taxon>Kickxellomycotina</taxon>
        <taxon>Kickxellomycetes</taxon>
        <taxon>Kickxellales</taxon>
        <taxon>Kickxellaceae</taxon>
        <taxon>Mycoemilia</taxon>
    </lineage>
</organism>
<name>A0A9W8DKC3_9FUNG</name>
<evidence type="ECO:0000313" key="2">
    <source>
        <dbReference type="Proteomes" id="UP001150538"/>
    </source>
</evidence>
<dbReference type="EMBL" id="JANBPU010000253">
    <property type="protein sequence ID" value="KAJ1913573.1"/>
    <property type="molecule type" value="Genomic_DNA"/>
</dbReference>
<evidence type="ECO:0000313" key="1">
    <source>
        <dbReference type="EMBL" id="KAJ1913573.1"/>
    </source>
</evidence>
<proteinExistence type="predicted"/>
<sequence>MNTDNIAIMTSAEDFEDVVLDVLDSIVIIAKTQIIQQSDLHTCFNYWLNASRCQAQISKRAEIILKYDEHMAASSASMGVDHNEEDGGHGTNALGTINRHIQANLSEYRQYIWGKATIYLNGNAKTIGYNYDDVQAISQIITFTPTQVTTKFDLFCTKIQDDMAKYDQYQDYAKSGEEFADYLLRIAKYACVTAAYISICCIAIATYKKEGADACRALINSIKVNPILMELENFQYGTPAVLTDF</sequence>
<accession>A0A9W8DKC3</accession>
<dbReference type="Proteomes" id="UP001150538">
    <property type="component" value="Unassembled WGS sequence"/>
</dbReference>
<dbReference type="AlphaFoldDB" id="A0A9W8DKC3"/>